<name>A0ABT2QBA0_9EURY</name>
<reference evidence="1 2" key="1">
    <citation type="submission" date="2022-09" db="EMBL/GenBank/DDBJ databases">
        <title>Enrichment on poylsaccharides allowed isolation of novel metabolic and taxonomic groups of Haloarchaea.</title>
        <authorList>
            <person name="Sorokin D.Y."/>
            <person name="Elcheninov A.G."/>
            <person name="Khizhniak T.V."/>
            <person name="Kolganova T.V."/>
            <person name="Kublanov I.V."/>
        </authorList>
    </citation>
    <scope>NUCLEOTIDE SEQUENCE [LARGE SCALE GENOMIC DNA]</scope>
    <source>
        <strain evidence="1 2">AArc-m2/3/4</strain>
    </source>
</reference>
<comment type="caution">
    <text evidence="1">The sequence shown here is derived from an EMBL/GenBank/DDBJ whole genome shotgun (WGS) entry which is preliminary data.</text>
</comment>
<sequence>MPTSTTYDKLVRDRIPEIIDANDERPVTHVADDTEYERRLREKLLEEATEFEESGDLEELADVLEVIDAMLAFEGGSRAELDELRREKREDRGGFEERIVLEQVEQAE</sequence>
<evidence type="ECO:0000313" key="1">
    <source>
        <dbReference type="EMBL" id="MCU4972206.1"/>
    </source>
</evidence>
<evidence type="ECO:0000313" key="2">
    <source>
        <dbReference type="Proteomes" id="UP001320972"/>
    </source>
</evidence>
<proteinExistence type="predicted"/>
<protein>
    <submittedName>
        <fullName evidence="1">Nucleoside triphosphate pyrophosphohydrolase</fullName>
    </submittedName>
</protein>
<dbReference type="RefSeq" id="WP_338007234.1">
    <property type="nucleotide sequence ID" value="NZ_JAOPKB010000002.1"/>
</dbReference>
<gene>
    <name evidence="1" type="ORF">OB955_05590</name>
</gene>
<dbReference type="EMBL" id="JAOPKB010000002">
    <property type="protein sequence ID" value="MCU4972206.1"/>
    <property type="molecule type" value="Genomic_DNA"/>
</dbReference>
<keyword evidence="2" id="KW-1185">Reference proteome</keyword>
<organism evidence="1 2">
    <name type="scientific">Natronoglomus mannanivorans</name>
    <dbReference type="NCBI Taxonomy" id="2979990"/>
    <lineage>
        <taxon>Archaea</taxon>
        <taxon>Methanobacteriati</taxon>
        <taxon>Methanobacteriota</taxon>
        <taxon>Stenosarchaea group</taxon>
        <taxon>Halobacteria</taxon>
        <taxon>Halobacteriales</taxon>
        <taxon>Natrialbaceae</taxon>
        <taxon>Natronoglomus</taxon>
    </lineage>
</organism>
<dbReference type="CDD" id="cd11532">
    <property type="entry name" value="NTP-PPase_COG4997"/>
    <property type="match status" value="1"/>
</dbReference>
<dbReference type="InterPro" id="IPR038735">
    <property type="entry name" value="MSMEG_1276-like_NTP-PPase_dom"/>
</dbReference>
<dbReference type="Proteomes" id="UP001320972">
    <property type="component" value="Unassembled WGS sequence"/>
</dbReference>
<accession>A0ABT2QBA0</accession>